<dbReference type="Gene3D" id="3.30.70.141">
    <property type="entry name" value="Nucleoside diphosphate kinase-like domain"/>
    <property type="match status" value="1"/>
</dbReference>
<dbReference type="PhylomeDB" id="B4JY37"/>
<proteinExistence type="inferred from homology"/>
<dbReference type="InterPro" id="IPR034907">
    <property type="entry name" value="NDK-like_dom"/>
</dbReference>
<dbReference type="eggNOG" id="KOG0888">
    <property type="taxonomic scope" value="Eukaryota"/>
</dbReference>
<evidence type="ECO:0000256" key="2">
    <source>
        <dbReference type="PROSITE-ProRule" id="PRU00706"/>
    </source>
</evidence>
<evidence type="ECO:0000313" key="5">
    <source>
        <dbReference type="EMBL" id="EDV90599.1"/>
    </source>
</evidence>
<feature type="compositionally biased region" description="Low complexity" evidence="3">
    <location>
        <begin position="419"/>
        <end position="446"/>
    </location>
</feature>
<sequence length="446" mass="48992">MAMFEDTLLIIKPDYLHKRRPVLLKLLSCGFQIEGNRRLNFSPELAAEFYADYADEKGFMLEVILLSKGISEAFILTKENAVKELLNIMICYFGNSSELERNVHVTKHPASVAREIIFIFPNYIHEPIELFDANRFCNRPMIKPLLGEIYDILQNVDCSQKDWKMRVADYLMRRNPVVPQISNQCQVAPDLHTQERSQQTLMTYRSPAKDAKPKEKSVSSGSMLSSTTPHSSLLLTTSSCVTCAGFDHTEPIVSEVDLNKRLEPQSDEPVCVDEEVIWKEIIVYEEIEPEEEEQRLTKEYDFFLVDEDELEQEKESSTSSMCAAPTAKMVGHVSEADDVEAQAEAAAAEEATAPPPAPLVAAEPAAGEATPPPTPEEAAAEQAPPAVDEEAPPLPAAADEEAAPAPAEEAVAEEEIPAAEEAQPAAEEASPAPAAAEESPPAEAAD</sequence>
<dbReference type="Proteomes" id="UP000001070">
    <property type="component" value="Unassembled WGS sequence"/>
</dbReference>
<dbReference type="HOGENOM" id="CLU_685652_0_0_1"/>
<dbReference type="PROSITE" id="PS51374">
    <property type="entry name" value="NDPK_LIKE"/>
    <property type="match status" value="1"/>
</dbReference>
<dbReference type="FunCoup" id="B4JY37">
    <property type="interactions" value="259"/>
</dbReference>
<evidence type="ECO:0000256" key="3">
    <source>
        <dbReference type="SAM" id="MobiDB-lite"/>
    </source>
</evidence>
<dbReference type="PANTHER" id="PTHR46161:SF1">
    <property type="entry name" value="NUCLEOSIDE DIPHOSPHATE KINASE HOMOLOG 5"/>
    <property type="match status" value="1"/>
</dbReference>
<feature type="compositionally biased region" description="Low complexity" evidence="3">
    <location>
        <begin position="342"/>
        <end position="352"/>
    </location>
</feature>
<dbReference type="InParanoid" id="B4JY37"/>
<feature type="compositionally biased region" description="Basic and acidic residues" evidence="3">
    <location>
        <begin position="207"/>
        <end position="217"/>
    </location>
</feature>
<dbReference type="PANTHER" id="PTHR46161">
    <property type="entry name" value="NUCLEOSIDE DIPHOSPHATE KINASE"/>
    <property type="match status" value="1"/>
</dbReference>
<dbReference type="SUPFAM" id="SSF54919">
    <property type="entry name" value="Nucleoside diphosphate kinase, NDK"/>
    <property type="match status" value="1"/>
</dbReference>
<feature type="compositionally biased region" description="Low complexity" evidence="3">
    <location>
        <begin position="376"/>
        <end position="386"/>
    </location>
</feature>
<dbReference type="STRING" id="7222.B4JY37"/>
<dbReference type="GO" id="GO:0005929">
    <property type="term" value="C:cilium"/>
    <property type="evidence" value="ECO:0007669"/>
    <property type="project" value="TreeGrafter"/>
</dbReference>
<protein>
    <submittedName>
        <fullName evidence="5">GH14091</fullName>
    </submittedName>
</protein>
<dbReference type="AlphaFoldDB" id="B4JY37"/>
<feature type="domain" description="Nucleoside diphosphate kinase-like" evidence="4">
    <location>
        <begin position="4"/>
        <end position="126"/>
    </location>
</feature>
<dbReference type="SMART" id="SM00562">
    <property type="entry name" value="NDK"/>
    <property type="match status" value="1"/>
</dbReference>
<dbReference type="InterPro" id="IPR036850">
    <property type="entry name" value="NDK-like_dom_sf"/>
</dbReference>
<feature type="compositionally biased region" description="Low complexity" evidence="3">
    <location>
        <begin position="359"/>
        <end position="369"/>
    </location>
</feature>
<feature type="region of interest" description="Disordered" evidence="3">
    <location>
        <begin position="202"/>
        <end position="229"/>
    </location>
</feature>
<evidence type="ECO:0000256" key="1">
    <source>
        <dbReference type="ARBA" id="ARBA00008142"/>
    </source>
</evidence>
<dbReference type="SMR" id="B4JY37"/>
<dbReference type="EMBL" id="CH916377">
    <property type="protein sequence ID" value="EDV90599.1"/>
    <property type="molecule type" value="Genomic_DNA"/>
</dbReference>
<gene>
    <name evidence="5" type="primary">Dgri\GH14091</name>
    <name evidence="5" type="ORF">Dgri_GH14091</name>
</gene>
<feature type="region of interest" description="Disordered" evidence="3">
    <location>
        <begin position="337"/>
        <end position="446"/>
    </location>
</feature>
<evidence type="ECO:0000313" key="6">
    <source>
        <dbReference type="Proteomes" id="UP000001070"/>
    </source>
</evidence>
<dbReference type="Pfam" id="PF00334">
    <property type="entry name" value="NDK"/>
    <property type="match status" value="1"/>
</dbReference>
<dbReference type="KEGG" id="dgr:6569714"/>
<dbReference type="OrthoDB" id="1729737at2759"/>
<keyword evidence="6" id="KW-1185">Reference proteome</keyword>
<organism evidence="6">
    <name type="scientific">Drosophila grimshawi</name>
    <name type="common">Hawaiian fruit fly</name>
    <name type="synonym">Idiomyia grimshawi</name>
    <dbReference type="NCBI Taxonomy" id="7222"/>
    <lineage>
        <taxon>Eukaryota</taxon>
        <taxon>Metazoa</taxon>
        <taxon>Ecdysozoa</taxon>
        <taxon>Arthropoda</taxon>
        <taxon>Hexapoda</taxon>
        <taxon>Insecta</taxon>
        <taxon>Pterygota</taxon>
        <taxon>Neoptera</taxon>
        <taxon>Endopterygota</taxon>
        <taxon>Diptera</taxon>
        <taxon>Brachycera</taxon>
        <taxon>Muscomorpha</taxon>
        <taxon>Ephydroidea</taxon>
        <taxon>Drosophilidae</taxon>
        <taxon>Drosophila</taxon>
        <taxon>Hawaiian Drosophila</taxon>
    </lineage>
</organism>
<evidence type="ECO:0000259" key="4">
    <source>
        <dbReference type="SMART" id="SM00562"/>
    </source>
</evidence>
<reference evidence="5 6" key="1">
    <citation type="journal article" date="2007" name="Nature">
        <title>Evolution of genes and genomes on the Drosophila phylogeny.</title>
        <authorList>
            <consortium name="Drosophila 12 Genomes Consortium"/>
            <person name="Clark A.G."/>
            <person name="Eisen M.B."/>
            <person name="Smith D.R."/>
            <person name="Bergman C.M."/>
            <person name="Oliver B."/>
            <person name="Markow T.A."/>
            <person name="Kaufman T.C."/>
            <person name="Kellis M."/>
            <person name="Gelbart W."/>
            <person name="Iyer V.N."/>
            <person name="Pollard D.A."/>
            <person name="Sackton T.B."/>
            <person name="Larracuente A.M."/>
            <person name="Singh N.D."/>
            <person name="Abad J.P."/>
            <person name="Abt D.N."/>
            <person name="Adryan B."/>
            <person name="Aguade M."/>
            <person name="Akashi H."/>
            <person name="Anderson W.W."/>
            <person name="Aquadro C.F."/>
            <person name="Ardell D.H."/>
            <person name="Arguello R."/>
            <person name="Artieri C.G."/>
            <person name="Barbash D.A."/>
            <person name="Barker D."/>
            <person name="Barsanti P."/>
            <person name="Batterham P."/>
            <person name="Batzoglou S."/>
            <person name="Begun D."/>
            <person name="Bhutkar A."/>
            <person name="Blanco E."/>
            <person name="Bosak S.A."/>
            <person name="Bradley R.K."/>
            <person name="Brand A.D."/>
            <person name="Brent M.R."/>
            <person name="Brooks A.N."/>
            <person name="Brown R.H."/>
            <person name="Butlin R.K."/>
            <person name="Caggese C."/>
            <person name="Calvi B.R."/>
            <person name="Bernardo de Carvalho A."/>
            <person name="Caspi A."/>
            <person name="Castrezana S."/>
            <person name="Celniker S.E."/>
            <person name="Chang J.L."/>
            <person name="Chapple C."/>
            <person name="Chatterji S."/>
            <person name="Chinwalla A."/>
            <person name="Civetta A."/>
            <person name="Clifton S.W."/>
            <person name="Comeron J.M."/>
            <person name="Costello J.C."/>
            <person name="Coyne J.A."/>
            <person name="Daub J."/>
            <person name="David R.G."/>
            <person name="Delcher A.L."/>
            <person name="Delehaunty K."/>
            <person name="Do C.B."/>
            <person name="Ebling H."/>
            <person name="Edwards K."/>
            <person name="Eickbush T."/>
            <person name="Evans J.D."/>
            <person name="Filipski A."/>
            <person name="Findeiss S."/>
            <person name="Freyhult E."/>
            <person name="Fulton L."/>
            <person name="Fulton R."/>
            <person name="Garcia A.C."/>
            <person name="Gardiner A."/>
            <person name="Garfield D.A."/>
            <person name="Garvin B.E."/>
            <person name="Gibson G."/>
            <person name="Gilbert D."/>
            <person name="Gnerre S."/>
            <person name="Godfrey J."/>
            <person name="Good R."/>
            <person name="Gotea V."/>
            <person name="Gravely B."/>
            <person name="Greenberg A.J."/>
            <person name="Griffiths-Jones S."/>
            <person name="Gross S."/>
            <person name="Guigo R."/>
            <person name="Gustafson E.A."/>
            <person name="Haerty W."/>
            <person name="Hahn M.W."/>
            <person name="Halligan D.L."/>
            <person name="Halpern A.L."/>
            <person name="Halter G.M."/>
            <person name="Han M.V."/>
            <person name="Heger A."/>
            <person name="Hillier L."/>
            <person name="Hinrichs A.S."/>
            <person name="Holmes I."/>
            <person name="Hoskins R.A."/>
            <person name="Hubisz M.J."/>
            <person name="Hultmark D."/>
            <person name="Huntley M.A."/>
            <person name="Jaffe D.B."/>
            <person name="Jagadeeshan S."/>
            <person name="Jeck W.R."/>
            <person name="Johnson J."/>
            <person name="Jones C.D."/>
            <person name="Jordan W.C."/>
            <person name="Karpen G.H."/>
            <person name="Kataoka E."/>
            <person name="Keightley P.D."/>
            <person name="Kheradpour P."/>
            <person name="Kirkness E.F."/>
            <person name="Koerich L.B."/>
            <person name="Kristiansen K."/>
            <person name="Kudrna D."/>
            <person name="Kulathinal R.J."/>
            <person name="Kumar S."/>
            <person name="Kwok R."/>
            <person name="Lander E."/>
            <person name="Langley C.H."/>
            <person name="Lapoint R."/>
            <person name="Lazzaro B.P."/>
            <person name="Lee S.J."/>
            <person name="Levesque L."/>
            <person name="Li R."/>
            <person name="Lin C.F."/>
            <person name="Lin M.F."/>
            <person name="Lindblad-Toh K."/>
            <person name="Llopart A."/>
            <person name="Long M."/>
            <person name="Low L."/>
            <person name="Lozovsky E."/>
            <person name="Lu J."/>
            <person name="Luo M."/>
            <person name="Machado C.A."/>
            <person name="Makalowski W."/>
            <person name="Marzo M."/>
            <person name="Matsuda M."/>
            <person name="Matzkin L."/>
            <person name="McAllister B."/>
            <person name="McBride C.S."/>
            <person name="McKernan B."/>
            <person name="McKernan K."/>
            <person name="Mendez-Lago M."/>
            <person name="Minx P."/>
            <person name="Mollenhauer M.U."/>
            <person name="Montooth K."/>
            <person name="Mount S.M."/>
            <person name="Mu X."/>
            <person name="Myers E."/>
            <person name="Negre B."/>
            <person name="Newfeld S."/>
            <person name="Nielsen R."/>
            <person name="Noor M.A."/>
            <person name="O'Grady P."/>
            <person name="Pachter L."/>
            <person name="Papaceit M."/>
            <person name="Parisi M.J."/>
            <person name="Parisi M."/>
            <person name="Parts L."/>
            <person name="Pedersen J.S."/>
            <person name="Pesole G."/>
            <person name="Phillippy A.M."/>
            <person name="Ponting C.P."/>
            <person name="Pop M."/>
            <person name="Porcelli D."/>
            <person name="Powell J.R."/>
            <person name="Prohaska S."/>
            <person name="Pruitt K."/>
            <person name="Puig M."/>
            <person name="Quesneville H."/>
            <person name="Ram K.R."/>
            <person name="Rand D."/>
            <person name="Rasmussen M.D."/>
            <person name="Reed L.K."/>
            <person name="Reenan R."/>
            <person name="Reily A."/>
            <person name="Remington K.A."/>
            <person name="Rieger T.T."/>
            <person name="Ritchie M.G."/>
            <person name="Robin C."/>
            <person name="Rogers Y.H."/>
            <person name="Rohde C."/>
            <person name="Rozas J."/>
            <person name="Rubenfield M.J."/>
            <person name="Ruiz A."/>
            <person name="Russo S."/>
            <person name="Salzberg S.L."/>
            <person name="Sanchez-Gracia A."/>
            <person name="Saranga D.J."/>
            <person name="Sato H."/>
            <person name="Schaeffer S.W."/>
            <person name="Schatz M.C."/>
            <person name="Schlenke T."/>
            <person name="Schwartz R."/>
            <person name="Segarra C."/>
            <person name="Singh R.S."/>
            <person name="Sirot L."/>
            <person name="Sirota M."/>
            <person name="Sisneros N.B."/>
            <person name="Smith C.D."/>
            <person name="Smith T.F."/>
            <person name="Spieth J."/>
            <person name="Stage D.E."/>
            <person name="Stark A."/>
            <person name="Stephan W."/>
            <person name="Strausberg R.L."/>
            <person name="Strempel S."/>
            <person name="Sturgill D."/>
            <person name="Sutton G."/>
            <person name="Sutton G.G."/>
            <person name="Tao W."/>
            <person name="Teichmann S."/>
            <person name="Tobari Y.N."/>
            <person name="Tomimura Y."/>
            <person name="Tsolas J.M."/>
            <person name="Valente V.L."/>
            <person name="Venter E."/>
            <person name="Venter J.C."/>
            <person name="Vicario S."/>
            <person name="Vieira F.G."/>
            <person name="Vilella A.J."/>
            <person name="Villasante A."/>
            <person name="Walenz B."/>
            <person name="Wang J."/>
            <person name="Wasserman M."/>
            <person name="Watts T."/>
            <person name="Wilson D."/>
            <person name="Wilson R.K."/>
            <person name="Wing R.A."/>
            <person name="Wolfner M.F."/>
            <person name="Wong A."/>
            <person name="Wong G.K."/>
            <person name="Wu C.I."/>
            <person name="Wu G."/>
            <person name="Yamamoto D."/>
            <person name="Yang H.P."/>
            <person name="Yang S.P."/>
            <person name="Yorke J.A."/>
            <person name="Yoshida K."/>
            <person name="Zdobnov E."/>
            <person name="Zhang P."/>
            <person name="Zhang Y."/>
            <person name="Zimin A.V."/>
            <person name="Baldwin J."/>
            <person name="Abdouelleil A."/>
            <person name="Abdulkadir J."/>
            <person name="Abebe A."/>
            <person name="Abera B."/>
            <person name="Abreu J."/>
            <person name="Acer S.C."/>
            <person name="Aftuck L."/>
            <person name="Alexander A."/>
            <person name="An P."/>
            <person name="Anderson E."/>
            <person name="Anderson S."/>
            <person name="Arachi H."/>
            <person name="Azer M."/>
            <person name="Bachantsang P."/>
            <person name="Barry A."/>
            <person name="Bayul T."/>
            <person name="Berlin A."/>
            <person name="Bessette D."/>
            <person name="Bloom T."/>
            <person name="Blye J."/>
            <person name="Boguslavskiy L."/>
            <person name="Bonnet C."/>
            <person name="Boukhgalter B."/>
            <person name="Bourzgui I."/>
            <person name="Brown A."/>
            <person name="Cahill P."/>
            <person name="Channer S."/>
            <person name="Cheshatsang Y."/>
            <person name="Chuda L."/>
            <person name="Citroen M."/>
            <person name="Collymore A."/>
            <person name="Cooke P."/>
            <person name="Costello M."/>
            <person name="D'Aco K."/>
            <person name="Daza R."/>
            <person name="De Haan G."/>
            <person name="DeGray S."/>
            <person name="DeMaso C."/>
            <person name="Dhargay N."/>
            <person name="Dooley K."/>
            <person name="Dooley E."/>
            <person name="Doricent M."/>
            <person name="Dorje P."/>
            <person name="Dorjee K."/>
            <person name="Dupes A."/>
            <person name="Elong R."/>
            <person name="Falk J."/>
            <person name="Farina A."/>
            <person name="Faro S."/>
            <person name="Ferguson D."/>
            <person name="Fisher S."/>
            <person name="Foley C.D."/>
            <person name="Franke A."/>
            <person name="Friedrich D."/>
            <person name="Gadbois L."/>
            <person name="Gearin G."/>
            <person name="Gearin C.R."/>
            <person name="Giannoukos G."/>
            <person name="Goode T."/>
            <person name="Graham J."/>
            <person name="Grandbois E."/>
            <person name="Grewal S."/>
            <person name="Gyaltsen K."/>
            <person name="Hafez N."/>
            <person name="Hagos B."/>
            <person name="Hall J."/>
            <person name="Henson C."/>
            <person name="Hollinger A."/>
            <person name="Honan T."/>
            <person name="Huard M.D."/>
            <person name="Hughes L."/>
            <person name="Hurhula B."/>
            <person name="Husby M.E."/>
            <person name="Kamat A."/>
            <person name="Kanga B."/>
            <person name="Kashin S."/>
            <person name="Khazanovich D."/>
            <person name="Kisner P."/>
            <person name="Lance K."/>
            <person name="Lara M."/>
            <person name="Lee W."/>
            <person name="Lennon N."/>
            <person name="Letendre F."/>
            <person name="LeVine R."/>
            <person name="Lipovsky A."/>
            <person name="Liu X."/>
            <person name="Liu J."/>
            <person name="Liu S."/>
            <person name="Lokyitsang T."/>
            <person name="Lokyitsang Y."/>
            <person name="Lubonja R."/>
            <person name="Lui A."/>
            <person name="MacDonald P."/>
            <person name="Magnisalis V."/>
            <person name="Maru K."/>
            <person name="Matthews C."/>
            <person name="McCusker W."/>
            <person name="McDonough S."/>
            <person name="Mehta T."/>
            <person name="Meldrim J."/>
            <person name="Meneus L."/>
            <person name="Mihai O."/>
            <person name="Mihalev A."/>
            <person name="Mihova T."/>
            <person name="Mittelman R."/>
            <person name="Mlenga V."/>
            <person name="Montmayeur A."/>
            <person name="Mulrain L."/>
            <person name="Navidi A."/>
            <person name="Naylor J."/>
            <person name="Negash T."/>
            <person name="Nguyen T."/>
            <person name="Nguyen N."/>
            <person name="Nicol R."/>
            <person name="Norbu C."/>
            <person name="Norbu N."/>
            <person name="Novod N."/>
            <person name="O'Neill B."/>
            <person name="Osman S."/>
            <person name="Markiewicz E."/>
            <person name="Oyono O.L."/>
            <person name="Patti C."/>
            <person name="Phunkhang P."/>
            <person name="Pierre F."/>
            <person name="Priest M."/>
            <person name="Raghuraman S."/>
            <person name="Rege F."/>
            <person name="Reyes R."/>
            <person name="Rise C."/>
            <person name="Rogov P."/>
            <person name="Ross K."/>
            <person name="Ryan E."/>
            <person name="Settipalli S."/>
            <person name="Shea T."/>
            <person name="Sherpa N."/>
            <person name="Shi L."/>
            <person name="Shih D."/>
            <person name="Sparrow T."/>
            <person name="Spaulding J."/>
            <person name="Stalker J."/>
            <person name="Stange-Thomann N."/>
            <person name="Stavropoulos S."/>
            <person name="Stone C."/>
            <person name="Strader C."/>
            <person name="Tesfaye S."/>
            <person name="Thomson T."/>
            <person name="Thoulutsang Y."/>
            <person name="Thoulutsang D."/>
            <person name="Topham K."/>
            <person name="Topping I."/>
            <person name="Tsamla T."/>
            <person name="Vassiliev H."/>
            <person name="Vo A."/>
            <person name="Wangchuk T."/>
            <person name="Wangdi T."/>
            <person name="Weiand M."/>
            <person name="Wilkinson J."/>
            <person name="Wilson A."/>
            <person name="Yadav S."/>
            <person name="Young G."/>
            <person name="Yu Q."/>
            <person name="Zembek L."/>
            <person name="Zhong D."/>
            <person name="Zimmer A."/>
            <person name="Zwirko Z."/>
            <person name="Jaffe D.B."/>
            <person name="Alvarez P."/>
            <person name="Brockman W."/>
            <person name="Butler J."/>
            <person name="Chin C."/>
            <person name="Gnerre S."/>
            <person name="Grabherr M."/>
            <person name="Kleber M."/>
            <person name="Mauceli E."/>
            <person name="MacCallum I."/>
        </authorList>
    </citation>
    <scope>NUCLEOTIDE SEQUENCE [LARGE SCALE GENOMIC DNA]</scope>
    <source>
        <strain evidence="6">Tucson 15287-2541.00</strain>
    </source>
</reference>
<name>B4JY37_DROGR</name>
<comment type="caution">
    <text evidence="2">Lacks conserved residue(s) required for the propagation of feature annotation.</text>
</comment>
<comment type="similarity">
    <text evidence="1 2">Belongs to the NDK family.</text>
</comment>
<accession>B4JY37</accession>
<dbReference type="OMA" id="WKEVIVY"/>
<feature type="compositionally biased region" description="Low complexity" evidence="3">
    <location>
        <begin position="218"/>
        <end position="229"/>
    </location>
</feature>
<dbReference type="GO" id="GO:1902176">
    <property type="term" value="P:negative regulation of oxidative stress-induced intrinsic apoptotic signaling pathway"/>
    <property type="evidence" value="ECO:0007669"/>
    <property type="project" value="TreeGrafter"/>
</dbReference>
<dbReference type="GO" id="GO:0003341">
    <property type="term" value="P:cilium movement"/>
    <property type="evidence" value="ECO:0007669"/>
    <property type="project" value="TreeGrafter"/>
</dbReference>